<dbReference type="EMBL" id="MU004243">
    <property type="protein sequence ID" value="KAF2664139.1"/>
    <property type="molecule type" value="Genomic_DNA"/>
</dbReference>
<reference evidence="2" key="1">
    <citation type="journal article" date="2020" name="Stud. Mycol.">
        <title>101 Dothideomycetes genomes: a test case for predicting lifestyles and emergence of pathogens.</title>
        <authorList>
            <person name="Haridas S."/>
            <person name="Albert R."/>
            <person name="Binder M."/>
            <person name="Bloem J."/>
            <person name="Labutti K."/>
            <person name="Salamov A."/>
            <person name="Andreopoulos B."/>
            <person name="Baker S."/>
            <person name="Barry K."/>
            <person name="Bills G."/>
            <person name="Bluhm B."/>
            <person name="Cannon C."/>
            <person name="Castanera R."/>
            <person name="Culley D."/>
            <person name="Daum C."/>
            <person name="Ezra D."/>
            <person name="Gonzalez J."/>
            <person name="Henrissat B."/>
            <person name="Kuo A."/>
            <person name="Liang C."/>
            <person name="Lipzen A."/>
            <person name="Lutzoni F."/>
            <person name="Magnuson J."/>
            <person name="Mondo S."/>
            <person name="Nolan M."/>
            <person name="Ohm R."/>
            <person name="Pangilinan J."/>
            <person name="Park H.-J."/>
            <person name="Ramirez L."/>
            <person name="Alfaro M."/>
            <person name="Sun H."/>
            <person name="Tritt A."/>
            <person name="Yoshinaga Y."/>
            <person name="Zwiers L.-H."/>
            <person name="Turgeon B."/>
            <person name="Goodwin S."/>
            <person name="Spatafora J."/>
            <person name="Crous P."/>
            <person name="Grigoriev I."/>
        </authorList>
    </citation>
    <scope>NUCLEOTIDE SEQUENCE</scope>
    <source>
        <strain evidence="2">CBS 115976</strain>
    </source>
</reference>
<keyword evidence="3" id="KW-1185">Reference proteome</keyword>
<dbReference type="AlphaFoldDB" id="A0A6A6TVM5"/>
<gene>
    <name evidence="2" type="ORF">BT63DRAFT_418272</name>
</gene>
<feature type="compositionally biased region" description="Polar residues" evidence="1">
    <location>
        <begin position="1"/>
        <end position="14"/>
    </location>
</feature>
<organism evidence="2 3">
    <name type="scientific">Microthyrium microscopicum</name>
    <dbReference type="NCBI Taxonomy" id="703497"/>
    <lineage>
        <taxon>Eukaryota</taxon>
        <taxon>Fungi</taxon>
        <taxon>Dikarya</taxon>
        <taxon>Ascomycota</taxon>
        <taxon>Pezizomycotina</taxon>
        <taxon>Dothideomycetes</taxon>
        <taxon>Dothideomycetes incertae sedis</taxon>
        <taxon>Microthyriales</taxon>
        <taxon>Microthyriaceae</taxon>
        <taxon>Microthyrium</taxon>
    </lineage>
</organism>
<dbReference type="Proteomes" id="UP000799302">
    <property type="component" value="Unassembled WGS sequence"/>
</dbReference>
<evidence type="ECO:0000256" key="1">
    <source>
        <dbReference type="SAM" id="MobiDB-lite"/>
    </source>
</evidence>
<proteinExistence type="predicted"/>
<accession>A0A6A6TVM5</accession>
<sequence>MLQTMMNFQQQRQLHQPRKHHHNQMNKMVLPGRRKKAPAATFNTSSRPIQLPDYLAESAQDIVLEIQQEMQQSSQQQAAGTSRRQNIGQTYQVGRGLPFGLQDAYSQPFTQPTASLDQLVMHGGPVTQPHMYQMHHEVQSYRGLFAPPGFSPYHRDYTAHSAAMMPTLTEGLTLSDSSSISSGPTSTNDYSLLRSQGRSRYQPSVNQHHPDNPTENPNYDSIEYNIYGQPIVPCFAGYKFGNENSIANPINRSAVLCQETIWCVQPEVPWYPQANWPCHNEQVWEGDSRLSTEGGRFRRMPPIPRLPPGWPGYNVDYKENGHVEAFPFDKTWIVPTEEDIIAPVDEIEDEDIINHLLGESLVEAMS</sequence>
<evidence type="ECO:0000313" key="2">
    <source>
        <dbReference type="EMBL" id="KAF2664139.1"/>
    </source>
</evidence>
<feature type="region of interest" description="Disordered" evidence="1">
    <location>
        <begin position="1"/>
        <end position="23"/>
    </location>
</feature>
<dbReference type="OrthoDB" id="5305306at2759"/>
<name>A0A6A6TVM5_9PEZI</name>
<protein>
    <submittedName>
        <fullName evidence="2">Uncharacterized protein</fullName>
    </submittedName>
</protein>
<evidence type="ECO:0000313" key="3">
    <source>
        <dbReference type="Proteomes" id="UP000799302"/>
    </source>
</evidence>